<gene>
    <name evidence="4" type="ORF">BCETI_6000077</name>
</gene>
<sequence length="389" mass="42884">MDRIAGTALFLCFIAFSNAKPFHTFAGNAPVQTPDHGAQRMSDMRESLVRERLDEGRDYDPYRLSSPRVVILSMLIFLIIVAFLAAILMRQIHTFFVTNPGLNGLILGVLLVGILLAFGQVLRLLPEIRWVNSFRDGDREGTARPPVLLAPMRALIGRRQSMALSTSSMRSILDSIATRLDESRDISRYLIGLLVFLGLLGTFWGLLETVGSIGRTIQTLDPNSGSTGDVLDALKAGLQAPLSGMGTAFSSSLFGLSGSLILGFLDLQAGRAQNRFYTELENWLSSVTDLGSDLSGDHHGSTDEIRVLADRLHNLHGDDASTQRTTAALANLAEGIQGLVKSMRNEQQMMRDWVEKQADEQKAIRHSLDRLSKAMGERQHRPERTDKPE</sequence>
<evidence type="ECO:0000256" key="1">
    <source>
        <dbReference type="SAM" id="MobiDB-lite"/>
    </source>
</evidence>
<organism evidence="4 5">
    <name type="scientific">Brucella ceti str. Cudo</name>
    <dbReference type="NCBI Taxonomy" id="595497"/>
    <lineage>
        <taxon>Bacteria</taxon>
        <taxon>Pseudomonadati</taxon>
        <taxon>Pseudomonadota</taxon>
        <taxon>Alphaproteobacteria</taxon>
        <taxon>Hyphomicrobiales</taxon>
        <taxon>Brucellaceae</taxon>
        <taxon>Brucella/Ochrobactrum group</taxon>
        <taxon>Brucella</taxon>
    </lineage>
</organism>
<dbReference type="Proteomes" id="UP000003678">
    <property type="component" value="Unassembled WGS sequence"/>
</dbReference>
<keyword evidence="2" id="KW-0472">Membrane</keyword>
<proteinExistence type="predicted"/>
<feature type="signal peptide" evidence="3">
    <location>
        <begin position="1"/>
        <end position="19"/>
    </location>
</feature>
<evidence type="ECO:0000256" key="3">
    <source>
        <dbReference type="SAM" id="SignalP"/>
    </source>
</evidence>
<name>C0G8B1_9HYPH</name>
<dbReference type="EMBL" id="ACJD01000006">
    <property type="protein sequence ID" value="EEH13175.1"/>
    <property type="molecule type" value="Genomic_DNA"/>
</dbReference>
<keyword evidence="3" id="KW-0732">Signal</keyword>
<feature type="transmembrane region" description="Helical" evidence="2">
    <location>
        <begin position="101"/>
        <end position="122"/>
    </location>
</feature>
<feature type="transmembrane region" description="Helical" evidence="2">
    <location>
        <begin position="189"/>
        <end position="207"/>
    </location>
</feature>
<feature type="transmembrane region" description="Helical" evidence="2">
    <location>
        <begin position="69"/>
        <end position="89"/>
    </location>
</feature>
<evidence type="ECO:0000256" key="2">
    <source>
        <dbReference type="SAM" id="Phobius"/>
    </source>
</evidence>
<accession>C0G8B1</accession>
<protein>
    <submittedName>
        <fullName evidence="4">Uncharacterized protein</fullName>
    </submittedName>
</protein>
<evidence type="ECO:0000313" key="4">
    <source>
        <dbReference type="EMBL" id="EEH13175.1"/>
    </source>
</evidence>
<keyword evidence="2" id="KW-0812">Transmembrane</keyword>
<feature type="chain" id="PRO_5002896868" evidence="3">
    <location>
        <begin position="20"/>
        <end position="389"/>
    </location>
</feature>
<evidence type="ECO:0000313" key="5">
    <source>
        <dbReference type="Proteomes" id="UP000003678"/>
    </source>
</evidence>
<reference evidence="4 5" key="1">
    <citation type="submission" date="2009-03" db="EMBL/GenBank/DDBJ databases">
        <authorList>
            <person name="Setubal J.C."/>
            <person name="Boyle S."/>
            <person name="Crasta O.R."/>
            <person name="Gillespie J.J."/>
            <person name="Kenyon R.W."/>
            <person name="Lu J."/>
            <person name="Mane S."/>
            <person name="Nagrani S."/>
            <person name="Shallom J.M."/>
            <person name="Shallom S."/>
            <person name="Shukla M."/>
            <person name="Snyder E.E."/>
            <person name="Sobral B.W."/>
            <person name="Wattam A.R."/>
            <person name="Will R."/>
            <person name="Williams K."/>
            <person name="Yoo H."/>
            <person name="Bruce D.H."/>
            <person name="Detter C."/>
            <person name="Munk C."/>
            <person name="Brettin T.S."/>
            <person name="Ficht T."/>
        </authorList>
    </citation>
    <scope>NUCLEOTIDE SEQUENCE [LARGE SCALE GENOMIC DNA]</scope>
    <source>
        <strain evidence="4 5">Cudo</strain>
    </source>
</reference>
<dbReference type="AlphaFoldDB" id="C0G8B1"/>
<feature type="region of interest" description="Disordered" evidence="1">
    <location>
        <begin position="364"/>
        <end position="389"/>
    </location>
</feature>
<comment type="caution">
    <text evidence="4">The sequence shown here is derived from an EMBL/GenBank/DDBJ whole genome shotgun (WGS) entry which is preliminary data.</text>
</comment>
<keyword evidence="2" id="KW-1133">Transmembrane helix</keyword>